<dbReference type="Pfam" id="PF19453">
    <property type="entry name" value="DUF5991"/>
    <property type="match status" value="1"/>
</dbReference>
<dbReference type="InterPro" id="IPR046033">
    <property type="entry name" value="DUF5991"/>
</dbReference>
<evidence type="ECO:0000313" key="2">
    <source>
        <dbReference type="Proteomes" id="UP000659124"/>
    </source>
</evidence>
<name>A0ABR7TMZ8_9BACT</name>
<dbReference type="Proteomes" id="UP000659124">
    <property type="component" value="Unassembled WGS sequence"/>
</dbReference>
<accession>A0ABR7TMZ8</accession>
<sequence length="147" mass="16596">MLNKNMPALALVILKLVTQGCSETSSGKVLQPWSGHYELSASRGETMNGLDVATLYEIDIANDSCLFTADGIQYTFHNKCTLRTNGDTLLGYYCYDLDGIDRHRDNNVPLFKIFKKDTSYYIVSSAILEDRTQTYLLKHTPESEKIQ</sequence>
<reference evidence="1 2" key="1">
    <citation type="submission" date="2020-09" db="EMBL/GenBank/DDBJ databases">
        <title>Genome sequences of type strains of Chitinophaga qingshengii and Chitinophaga varians.</title>
        <authorList>
            <person name="Kittiwongwattana C."/>
        </authorList>
    </citation>
    <scope>NUCLEOTIDE SEQUENCE [LARGE SCALE GENOMIC DNA]</scope>
    <source>
        <strain evidence="1 2">JCM 30026</strain>
    </source>
</reference>
<keyword evidence="2" id="KW-1185">Reference proteome</keyword>
<proteinExistence type="predicted"/>
<dbReference type="RefSeq" id="WP_188087925.1">
    <property type="nucleotide sequence ID" value="NZ_JACVFC010000001.1"/>
</dbReference>
<comment type="caution">
    <text evidence="1">The sequence shown here is derived from an EMBL/GenBank/DDBJ whole genome shotgun (WGS) entry which is preliminary data.</text>
</comment>
<gene>
    <name evidence="1" type="ORF">ICL07_10875</name>
</gene>
<evidence type="ECO:0000313" key="1">
    <source>
        <dbReference type="EMBL" id="MBC9930881.1"/>
    </source>
</evidence>
<protein>
    <recommendedName>
        <fullName evidence="3">Lipocalin-like domain-containing protein</fullName>
    </recommendedName>
</protein>
<dbReference type="EMBL" id="JACVFC010000001">
    <property type="protein sequence ID" value="MBC9930881.1"/>
    <property type="molecule type" value="Genomic_DNA"/>
</dbReference>
<organism evidence="1 2">
    <name type="scientific">Chitinophaga qingshengii</name>
    <dbReference type="NCBI Taxonomy" id="1569794"/>
    <lineage>
        <taxon>Bacteria</taxon>
        <taxon>Pseudomonadati</taxon>
        <taxon>Bacteroidota</taxon>
        <taxon>Chitinophagia</taxon>
        <taxon>Chitinophagales</taxon>
        <taxon>Chitinophagaceae</taxon>
        <taxon>Chitinophaga</taxon>
    </lineage>
</organism>
<evidence type="ECO:0008006" key="3">
    <source>
        <dbReference type="Google" id="ProtNLM"/>
    </source>
</evidence>